<feature type="chain" id="PRO_5025332176" evidence="1">
    <location>
        <begin position="30"/>
        <end position="102"/>
    </location>
</feature>
<protein>
    <submittedName>
        <fullName evidence="2">Putative secreted protein</fullName>
    </submittedName>
</protein>
<reference evidence="2" key="1">
    <citation type="submission" date="2019-12" db="EMBL/GenBank/DDBJ databases">
        <title>An insight into the sialome of adult female Ixodes ricinus ticks feeding for 6 days.</title>
        <authorList>
            <person name="Perner J."/>
            <person name="Ribeiro J.M.C."/>
        </authorList>
    </citation>
    <scope>NUCLEOTIDE SEQUENCE</scope>
    <source>
        <strain evidence="2">Semi-engorged</strain>
        <tissue evidence="2">Salivary glands</tissue>
    </source>
</reference>
<evidence type="ECO:0000256" key="1">
    <source>
        <dbReference type="SAM" id="SignalP"/>
    </source>
</evidence>
<organism evidence="2">
    <name type="scientific">Ixodes ricinus</name>
    <name type="common">Common tick</name>
    <name type="synonym">Acarus ricinus</name>
    <dbReference type="NCBI Taxonomy" id="34613"/>
    <lineage>
        <taxon>Eukaryota</taxon>
        <taxon>Metazoa</taxon>
        <taxon>Ecdysozoa</taxon>
        <taxon>Arthropoda</taxon>
        <taxon>Chelicerata</taxon>
        <taxon>Arachnida</taxon>
        <taxon>Acari</taxon>
        <taxon>Parasitiformes</taxon>
        <taxon>Ixodida</taxon>
        <taxon>Ixodoidea</taxon>
        <taxon>Ixodidae</taxon>
        <taxon>Ixodinae</taxon>
        <taxon>Ixodes</taxon>
    </lineage>
</organism>
<proteinExistence type="predicted"/>
<sequence>MSTSSRPSASYVQSVAALLLFPLAVPGNGGCVGFGCSSQHPPVCCWKTSMVSSSSMSSPAGVSVSLIGCPSNRNLTFWMLRPALSQYVVMSFRNGVCFLILK</sequence>
<accession>A0A6B0UA13</accession>
<name>A0A6B0UA13_IXORI</name>
<evidence type="ECO:0000313" key="2">
    <source>
        <dbReference type="EMBL" id="MXU88468.1"/>
    </source>
</evidence>
<dbReference type="EMBL" id="GIFC01006385">
    <property type="protein sequence ID" value="MXU88468.1"/>
    <property type="molecule type" value="Transcribed_RNA"/>
</dbReference>
<feature type="signal peptide" evidence="1">
    <location>
        <begin position="1"/>
        <end position="29"/>
    </location>
</feature>
<dbReference type="AlphaFoldDB" id="A0A6B0UA13"/>
<keyword evidence="1" id="KW-0732">Signal</keyword>